<organism evidence="2 3">
    <name type="scientific">Microbacterium luteolum</name>
    <name type="common">Aureobacterium luteolum</name>
    <dbReference type="NCBI Taxonomy" id="69367"/>
    <lineage>
        <taxon>Bacteria</taxon>
        <taxon>Bacillati</taxon>
        <taxon>Actinomycetota</taxon>
        <taxon>Actinomycetes</taxon>
        <taxon>Micrococcales</taxon>
        <taxon>Microbacteriaceae</taxon>
        <taxon>Microbacterium</taxon>
    </lineage>
</organism>
<accession>A0ABY7XJ05</accession>
<dbReference type="SUPFAM" id="SSF46785">
    <property type="entry name" value="Winged helix' DNA-binding domain"/>
    <property type="match status" value="1"/>
</dbReference>
<dbReference type="Gene3D" id="3.30.420.40">
    <property type="match status" value="2"/>
</dbReference>
<dbReference type="Proteomes" id="UP001215097">
    <property type="component" value="Chromosome"/>
</dbReference>
<dbReference type="InterPro" id="IPR036388">
    <property type="entry name" value="WH-like_DNA-bd_sf"/>
</dbReference>
<dbReference type="Pfam" id="PF00480">
    <property type="entry name" value="ROK"/>
    <property type="match status" value="1"/>
</dbReference>
<name>A0ABY7XJ05_MICLT</name>
<reference evidence="2 3" key="1">
    <citation type="submission" date="2021-06" db="EMBL/GenBank/DDBJ databases">
        <title>Genome-based taxonomic framework of Microbacterium strains isolated from marine environment, the description of four new species and reclassification of four preexisting species.</title>
        <authorList>
            <person name="Lee S.D."/>
            <person name="Kim S.-M."/>
            <person name="Byeon Y.-S."/>
            <person name="Yang H.L."/>
            <person name="Kim I.S."/>
        </authorList>
    </citation>
    <scope>NUCLEOTIDE SEQUENCE [LARGE SCALE GENOMIC DNA]</scope>
    <source>
        <strain evidence="2 3">KACC 14465</strain>
    </source>
</reference>
<evidence type="ECO:0000313" key="3">
    <source>
        <dbReference type="Proteomes" id="UP001215097"/>
    </source>
</evidence>
<dbReference type="PANTHER" id="PTHR18964:SF149">
    <property type="entry name" value="BIFUNCTIONAL UDP-N-ACETYLGLUCOSAMINE 2-EPIMERASE_N-ACETYLMANNOSAMINE KINASE"/>
    <property type="match status" value="1"/>
</dbReference>
<dbReference type="Gene3D" id="1.10.10.10">
    <property type="entry name" value="Winged helix-like DNA-binding domain superfamily/Winged helix DNA-binding domain"/>
    <property type="match status" value="1"/>
</dbReference>
<evidence type="ECO:0000256" key="1">
    <source>
        <dbReference type="ARBA" id="ARBA00006479"/>
    </source>
</evidence>
<dbReference type="EMBL" id="CP078075">
    <property type="protein sequence ID" value="WDM42057.1"/>
    <property type="molecule type" value="Genomic_DNA"/>
</dbReference>
<dbReference type="InterPro" id="IPR000600">
    <property type="entry name" value="ROK"/>
</dbReference>
<sequence>MVHGIMDVGLLARVGSKALIREINEALVLDVVRRSGTTSRAEITSVTGLSPATVTGITSQLVGDGLLIESEMLRGTGGRPARLIELGRDAVVAAGVRLSPDAVEVALVDLRGDVVSTRTIPLTATDPESAADAVVAVVDAAAAEHPGSALRGISIALSGIVDRARGIVRHSGALGWQDVPFARIVADRSGGRVVIDSLVNSFTAGLVLLDADLAERDVIVVSVGVSLGASMLVHGRIHRGFGGSAGGFAHSSLGDRVGGRPCHCGGSGCLETWSSVWGMQRESERRGGPADLAVEAAQDVLAEGGRQLGIALANAGKMFGPERIVLVLSPEVRVHAFQESCERALVGEYVYGDGTAPGLVTVAADSDVFARGAGYDMITELFTTDRADPR</sequence>
<dbReference type="PANTHER" id="PTHR18964">
    <property type="entry name" value="ROK (REPRESSOR, ORF, KINASE) FAMILY"/>
    <property type="match status" value="1"/>
</dbReference>
<evidence type="ECO:0000313" key="2">
    <source>
        <dbReference type="EMBL" id="WDM42057.1"/>
    </source>
</evidence>
<protein>
    <submittedName>
        <fullName evidence="2">ROK family transcriptional regulator</fullName>
    </submittedName>
</protein>
<keyword evidence="3" id="KW-1185">Reference proteome</keyword>
<dbReference type="SUPFAM" id="SSF53067">
    <property type="entry name" value="Actin-like ATPase domain"/>
    <property type="match status" value="1"/>
</dbReference>
<comment type="similarity">
    <text evidence="1">Belongs to the ROK (NagC/XylR) family.</text>
</comment>
<proteinExistence type="inferred from homology"/>
<dbReference type="InterPro" id="IPR043129">
    <property type="entry name" value="ATPase_NBD"/>
</dbReference>
<dbReference type="InterPro" id="IPR036390">
    <property type="entry name" value="WH_DNA-bd_sf"/>
</dbReference>
<gene>
    <name evidence="2" type="ORF">KV395_01690</name>
</gene>
<dbReference type="RefSeq" id="WP_282215917.1">
    <property type="nucleotide sequence ID" value="NZ_BAAAUN010000001.1"/>
</dbReference>